<keyword evidence="1" id="KW-0812">Transmembrane</keyword>
<evidence type="ECO:0000313" key="2">
    <source>
        <dbReference type="EMBL" id="ROR83407.1"/>
    </source>
</evidence>
<comment type="caution">
    <text evidence="2">The sequence shown here is derived from an EMBL/GenBank/DDBJ whole genome shotgun (WGS) entry which is preliminary data.</text>
</comment>
<dbReference type="RefSeq" id="WP_085511243.1">
    <property type="nucleotide sequence ID" value="NZ_FXAP01000002.1"/>
</dbReference>
<dbReference type="Proteomes" id="UP000266915">
    <property type="component" value="Unassembled WGS sequence"/>
</dbReference>
<keyword evidence="1" id="KW-0472">Membrane</keyword>
<sequence>MSTVLERGTTTTVAWAEPDATLWVASVDGEYAGMVEFRDGRFVAASSTGKDLGVFVSLLRAKEAVENGPAKTLQFPYVAAVAASAIVSATAVAFTAFAVL</sequence>
<gene>
    <name evidence="2" type="ORF">EDD42_3518</name>
</gene>
<organism evidence="2 3">
    <name type="scientific">Plantibacter flavus</name>
    <dbReference type="NCBI Taxonomy" id="150123"/>
    <lineage>
        <taxon>Bacteria</taxon>
        <taxon>Bacillati</taxon>
        <taxon>Actinomycetota</taxon>
        <taxon>Actinomycetes</taxon>
        <taxon>Micrococcales</taxon>
        <taxon>Microbacteriaceae</taxon>
        <taxon>Plantibacter</taxon>
    </lineage>
</organism>
<feature type="transmembrane region" description="Helical" evidence="1">
    <location>
        <begin position="77"/>
        <end position="99"/>
    </location>
</feature>
<name>A0A3N2C7G2_9MICO</name>
<reference evidence="2 3" key="1">
    <citation type="submission" date="2018-11" db="EMBL/GenBank/DDBJ databases">
        <title>Sequencing the genomes of 1000 actinobacteria strains.</title>
        <authorList>
            <person name="Klenk H.-P."/>
        </authorList>
    </citation>
    <scope>NUCLEOTIDE SEQUENCE [LARGE SCALE GENOMIC DNA]</scope>
    <source>
        <strain evidence="2 3">DSM 14012</strain>
    </source>
</reference>
<keyword evidence="1" id="KW-1133">Transmembrane helix</keyword>
<protein>
    <submittedName>
        <fullName evidence="2">Uncharacterized protein</fullName>
    </submittedName>
</protein>
<proteinExistence type="predicted"/>
<evidence type="ECO:0000313" key="3">
    <source>
        <dbReference type="Proteomes" id="UP000266915"/>
    </source>
</evidence>
<dbReference type="EMBL" id="RKHL01000001">
    <property type="protein sequence ID" value="ROR83407.1"/>
    <property type="molecule type" value="Genomic_DNA"/>
</dbReference>
<dbReference type="AlphaFoldDB" id="A0A3N2C7G2"/>
<keyword evidence="3" id="KW-1185">Reference proteome</keyword>
<evidence type="ECO:0000256" key="1">
    <source>
        <dbReference type="SAM" id="Phobius"/>
    </source>
</evidence>
<accession>A0A3N2C7G2</accession>